<gene>
    <name evidence="1" type="ORF">KOR42_28580</name>
</gene>
<keyword evidence="2" id="KW-1185">Reference proteome</keyword>
<comment type="caution">
    <text evidence="1">The sequence shown here is derived from an EMBL/GenBank/DDBJ whole genome shotgun (WGS) entry which is preliminary data.</text>
</comment>
<accession>A0A5C5WZX3</accession>
<dbReference type="AlphaFoldDB" id="A0A5C5WZX3"/>
<reference evidence="1 2" key="1">
    <citation type="submission" date="2019-02" db="EMBL/GenBank/DDBJ databases">
        <title>Deep-cultivation of Planctomycetes and their phenomic and genomic characterization uncovers novel biology.</title>
        <authorList>
            <person name="Wiegand S."/>
            <person name="Jogler M."/>
            <person name="Boedeker C."/>
            <person name="Pinto D."/>
            <person name="Vollmers J."/>
            <person name="Rivas-Marin E."/>
            <person name="Kohn T."/>
            <person name="Peeters S.H."/>
            <person name="Heuer A."/>
            <person name="Rast P."/>
            <person name="Oberbeckmann S."/>
            <person name="Bunk B."/>
            <person name="Jeske O."/>
            <person name="Meyerdierks A."/>
            <person name="Storesund J.E."/>
            <person name="Kallscheuer N."/>
            <person name="Luecker S."/>
            <person name="Lage O.M."/>
            <person name="Pohl T."/>
            <person name="Merkel B.J."/>
            <person name="Hornburger P."/>
            <person name="Mueller R.-W."/>
            <person name="Bruemmer F."/>
            <person name="Labrenz M."/>
            <person name="Spormann A.M."/>
            <person name="Op Den Camp H."/>
            <person name="Overmann J."/>
            <person name="Amann R."/>
            <person name="Jetten M.S.M."/>
            <person name="Mascher T."/>
            <person name="Medema M.H."/>
            <person name="Devos D.P."/>
            <person name="Kaster A.-K."/>
            <person name="Ovreas L."/>
            <person name="Rohde M."/>
            <person name="Galperin M.Y."/>
            <person name="Jogler C."/>
        </authorList>
    </citation>
    <scope>NUCLEOTIDE SEQUENCE [LARGE SCALE GENOMIC DNA]</scope>
    <source>
        <strain evidence="1 2">KOR42</strain>
    </source>
</reference>
<organism evidence="1 2">
    <name type="scientific">Thalassoglobus neptunius</name>
    <dbReference type="NCBI Taxonomy" id="1938619"/>
    <lineage>
        <taxon>Bacteria</taxon>
        <taxon>Pseudomonadati</taxon>
        <taxon>Planctomycetota</taxon>
        <taxon>Planctomycetia</taxon>
        <taxon>Planctomycetales</taxon>
        <taxon>Planctomycetaceae</taxon>
        <taxon>Thalassoglobus</taxon>
    </lineage>
</organism>
<proteinExistence type="predicted"/>
<dbReference type="OrthoDB" id="266191at2"/>
<dbReference type="EMBL" id="SIHI01000004">
    <property type="protein sequence ID" value="TWT55472.1"/>
    <property type="molecule type" value="Genomic_DNA"/>
</dbReference>
<sequence length="151" mass="17154">MTKKRFRLTKAEKSCLERLQAEHGSDATSEMMALLVNEENFSAHRGAEEIDDGPDDSYECIVFGNDGFQEDVRSRKEVARLMMRLDQLGIPILGFGVEPEGYSWAMRVECDDEELLDLIVWDIWFDITCPEANPVKEELNDYLGDIGVMAA</sequence>
<protein>
    <submittedName>
        <fullName evidence="1">Uncharacterized protein</fullName>
    </submittedName>
</protein>
<evidence type="ECO:0000313" key="2">
    <source>
        <dbReference type="Proteomes" id="UP000317243"/>
    </source>
</evidence>
<dbReference type="RefSeq" id="WP_146510362.1">
    <property type="nucleotide sequence ID" value="NZ_SIHI01000004.1"/>
</dbReference>
<name>A0A5C5WZX3_9PLAN</name>
<evidence type="ECO:0000313" key="1">
    <source>
        <dbReference type="EMBL" id="TWT55472.1"/>
    </source>
</evidence>
<dbReference type="Proteomes" id="UP000317243">
    <property type="component" value="Unassembled WGS sequence"/>
</dbReference>